<name>A0ABQ3E620_9ACTN</name>
<reference evidence="2" key="1">
    <citation type="journal article" date="2019" name="Int. J. Syst. Evol. Microbiol.">
        <title>The Global Catalogue of Microorganisms (GCM) 10K type strain sequencing project: providing services to taxonomists for standard genome sequencing and annotation.</title>
        <authorList>
            <consortium name="The Broad Institute Genomics Platform"/>
            <consortium name="The Broad Institute Genome Sequencing Center for Infectious Disease"/>
            <person name="Wu L."/>
            <person name="Ma J."/>
        </authorList>
    </citation>
    <scope>NUCLEOTIDE SEQUENCE [LARGE SCALE GENOMIC DNA]</scope>
    <source>
        <strain evidence="2">JCM 4737</strain>
    </source>
</reference>
<keyword evidence="2" id="KW-1185">Reference proteome</keyword>
<dbReference type="EMBL" id="BMVO01000027">
    <property type="protein sequence ID" value="GHB26264.1"/>
    <property type="molecule type" value="Genomic_DNA"/>
</dbReference>
<sequence length="170" mass="18612">MSHVGAEGCDGIRTDLYMDRRHYIWYDHADTATLPNDRGHTIVGALRARLMEGDGMRKQLASLALVTGAMVATTLGTSVEVQAQEPVLCPSNAICLWTGKYHTGTRYVWTGGHRDLPSNFTDHVGSCRANRNGAFIDWATGKVCRPVSRGDYADFYLRGFGGKMDAVGDN</sequence>
<evidence type="ECO:0000313" key="2">
    <source>
        <dbReference type="Proteomes" id="UP000599437"/>
    </source>
</evidence>
<evidence type="ECO:0008006" key="3">
    <source>
        <dbReference type="Google" id="ProtNLM"/>
    </source>
</evidence>
<dbReference type="RefSeq" id="WP_229843744.1">
    <property type="nucleotide sequence ID" value="NZ_BMVO01000027.1"/>
</dbReference>
<comment type="caution">
    <text evidence="1">The sequence shown here is derived from an EMBL/GenBank/DDBJ whole genome shotgun (WGS) entry which is preliminary data.</text>
</comment>
<dbReference type="Proteomes" id="UP000599437">
    <property type="component" value="Unassembled WGS sequence"/>
</dbReference>
<accession>A0ABQ3E620</accession>
<proteinExistence type="predicted"/>
<gene>
    <name evidence="1" type="ORF">GCM10010346_57430</name>
</gene>
<protein>
    <recommendedName>
        <fullName evidence="3">Peptidase inhibitor family I36</fullName>
    </recommendedName>
</protein>
<organism evidence="1 2">
    <name type="scientific">Streptomyces chryseus</name>
    <dbReference type="NCBI Taxonomy" id="68186"/>
    <lineage>
        <taxon>Bacteria</taxon>
        <taxon>Bacillati</taxon>
        <taxon>Actinomycetota</taxon>
        <taxon>Actinomycetes</taxon>
        <taxon>Kitasatosporales</taxon>
        <taxon>Streptomycetaceae</taxon>
        <taxon>Streptomyces</taxon>
    </lineage>
</organism>
<evidence type="ECO:0000313" key="1">
    <source>
        <dbReference type="EMBL" id="GHB26264.1"/>
    </source>
</evidence>